<reference evidence="9 10" key="1">
    <citation type="submission" date="2021-01" db="EMBL/GenBank/DDBJ databases">
        <title>Genomic Encyclopedia of Type Strains, Phase IV (KMG-IV): sequencing the most valuable type-strain genomes for metagenomic binning, comparative biology and taxonomic classification.</title>
        <authorList>
            <person name="Goeker M."/>
        </authorList>
    </citation>
    <scope>NUCLEOTIDE SEQUENCE [LARGE SCALE GENOMIC DNA]</scope>
    <source>
        <strain evidence="9 10">DSM 28236</strain>
    </source>
</reference>
<keyword evidence="4 7" id="KW-0812">Transmembrane</keyword>
<evidence type="ECO:0000256" key="4">
    <source>
        <dbReference type="ARBA" id="ARBA00022692"/>
    </source>
</evidence>
<dbReference type="PANTHER" id="PTHR30561">
    <property type="entry name" value="SMR FAMILY PROTON-DEPENDENT DRUG EFFLUX TRANSPORTER SUGE"/>
    <property type="match status" value="1"/>
</dbReference>
<dbReference type="PANTHER" id="PTHR30561:SF1">
    <property type="entry name" value="MULTIDRUG TRANSPORTER EMRE"/>
    <property type="match status" value="1"/>
</dbReference>
<comment type="caution">
    <text evidence="9">The sequence shown here is derived from an EMBL/GenBank/DDBJ whole genome shotgun (WGS) entry which is preliminary data.</text>
</comment>
<evidence type="ECO:0000256" key="5">
    <source>
        <dbReference type="ARBA" id="ARBA00022989"/>
    </source>
</evidence>
<dbReference type="InterPro" id="IPR000390">
    <property type="entry name" value="Small_drug/metabolite_transptr"/>
</dbReference>
<protein>
    <submittedName>
        <fullName evidence="9">Small multidrug resistance pump</fullName>
    </submittedName>
</protein>
<dbReference type="SUPFAM" id="SSF103481">
    <property type="entry name" value="Multidrug resistance efflux transporter EmrE"/>
    <property type="match status" value="1"/>
</dbReference>
<dbReference type="Pfam" id="PF00893">
    <property type="entry name" value="Multi_Drug_Res"/>
    <property type="match status" value="1"/>
</dbReference>
<evidence type="ECO:0000256" key="6">
    <source>
        <dbReference type="ARBA" id="ARBA00023136"/>
    </source>
</evidence>
<dbReference type="InterPro" id="IPR045324">
    <property type="entry name" value="Small_multidrug_res"/>
</dbReference>
<evidence type="ECO:0000313" key="9">
    <source>
        <dbReference type="EMBL" id="MBM7644943.1"/>
    </source>
</evidence>
<keyword evidence="3" id="KW-1003">Cell membrane</keyword>
<name>A0ABS2PY16_9BACL</name>
<sequence>MGAVFLMVSTICAVAGHIFVKKSEDMTRKMYALLAVCAFLTAITLLSIAIKYVNMGIAFAIWSGLSIVFNNLFNIIIYKEEFSFRKLRGIAYIVIGVVILEAF</sequence>
<evidence type="ECO:0000313" key="10">
    <source>
        <dbReference type="Proteomes" id="UP000808914"/>
    </source>
</evidence>
<evidence type="ECO:0000256" key="7">
    <source>
        <dbReference type="RuleBase" id="RU003942"/>
    </source>
</evidence>
<evidence type="ECO:0000256" key="3">
    <source>
        <dbReference type="ARBA" id="ARBA00022475"/>
    </source>
</evidence>
<feature type="transmembrane region" description="Helical" evidence="8">
    <location>
        <begin position="56"/>
        <end position="78"/>
    </location>
</feature>
<accession>A0ABS2PY16</accession>
<gene>
    <name evidence="9" type="ORF">JOD45_001152</name>
</gene>
<comment type="similarity">
    <text evidence="7">Belongs to the drug/metabolite transporter (DMT) superfamily. Small multidrug resistance (SMR) (TC 2.A.7.1) family.</text>
</comment>
<dbReference type="RefSeq" id="WP_205002892.1">
    <property type="nucleotide sequence ID" value="NZ_JAFBER010000005.1"/>
</dbReference>
<evidence type="ECO:0000256" key="8">
    <source>
        <dbReference type="SAM" id="Phobius"/>
    </source>
</evidence>
<dbReference type="InterPro" id="IPR037185">
    <property type="entry name" value="EmrE-like"/>
</dbReference>
<keyword evidence="5 8" id="KW-1133">Transmembrane helix</keyword>
<organism evidence="9 10">
    <name type="scientific">Scopulibacillus daqui</name>
    <dbReference type="NCBI Taxonomy" id="1469162"/>
    <lineage>
        <taxon>Bacteria</taxon>
        <taxon>Bacillati</taxon>
        <taxon>Bacillota</taxon>
        <taxon>Bacilli</taxon>
        <taxon>Bacillales</taxon>
        <taxon>Sporolactobacillaceae</taxon>
        <taxon>Scopulibacillus</taxon>
    </lineage>
</organism>
<dbReference type="EMBL" id="JAFBER010000005">
    <property type="protein sequence ID" value="MBM7644943.1"/>
    <property type="molecule type" value="Genomic_DNA"/>
</dbReference>
<keyword evidence="10" id="KW-1185">Reference proteome</keyword>
<evidence type="ECO:0000256" key="2">
    <source>
        <dbReference type="ARBA" id="ARBA00022448"/>
    </source>
</evidence>
<evidence type="ECO:0000256" key="1">
    <source>
        <dbReference type="ARBA" id="ARBA00004651"/>
    </source>
</evidence>
<keyword evidence="2" id="KW-0813">Transport</keyword>
<keyword evidence="6 8" id="KW-0472">Membrane</keyword>
<comment type="subcellular location">
    <subcellularLocation>
        <location evidence="1 7">Cell membrane</location>
        <topology evidence="1 7">Multi-pass membrane protein</topology>
    </subcellularLocation>
</comment>
<dbReference type="Proteomes" id="UP000808914">
    <property type="component" value="Unassembled WGS sequence"/>
</dbReference>
<proteinExistence type="inferred from homology"/>
<feature type="transmembrane region" description="Helical" evidence="8">
    <location>
        <begin position="31"/>
        <end position="50"/>
    </location>
</feature>
<dbReference type="Gene3D" id="1.10.3730.20">
    <property type="match status" value="1"/>
</dbReference>